<feature type="signal peptide" evidence="2">
    <location>
        <begin position="1"/>
        <end position="25"/>
    </location>
</feature>
<organism evidence="3 4">
    <name type="scientific">Cohnella yongneupensis</name>
    <dbReference type="NCBI Taxonomy" id="425006"/>
    <lineage>
        <taxon>Bacteria</taxon>
        <taxon>Bacillati</taxon>
        <taxon>Bacillota</taxon>
        <taxon>Bacilli</taxon>
        <taxon>Bacillales</taxon>
        <taxon>Paenibacillaceae</taxon>
        <taxon>Cohnella</taxon>
    </lineage>
</organism>
<keyword evidence="2" id="KW-0732">Signal</keyword>
<proteinExistence type="predicted"/>
<evidence type="ECO:0000313" key="4">
    <source>
        <dbReference type="Proteomes" id="UP001596108"/>
    </source>
</evidence>
<accession>A0ABW0QV61</accession>
<reference evidence="4" key="1">
    <citation type="journal article" date="2019" name="Int. J. Syst. Evol. Microbiol.">
        <title>The Global Catalogue of Microorganisms (GCM) 10K type strain sequencing project: providing services to taxonomists for standard genome sequencing and annotation.</title>
        <authorList>
            <consortium name="The Broad Institute Genomics Platform"/>
            <consortium name="The Broad Institute Genome Sequencing Center for Infectious Disease"/>
            <person name="Wu L."/>
            <person name="Ma J."/>
        </authorList>
    </citation>
    <scope>NUCLEOTIDE SEQUENCE [LARGE SCALE GENOMIC DNA]</scope>
    <source>
        <strain evidence="4">CGMCC 1.18578</strain>
    </source>
</reference>
<feature type="chain" id="PRO_5045574558" evidence="2">
    <location>
        <begin position="26"/>
        <end position="171"/>
    </location>
</feature>
<dbReference type="EMBL" id="JBHSNC010000013">
    <property type="protein sequence ID" value="MFC5528856.1"/>
    <property type="molecule type" value="Genomic_DNA"/>
</dbReference>
<keyword evidence="4" id="KW-1185">Reference proteome</keyword>
<name>A0ABW0QV61_9BACL</name>
<gene>
    <name evidence="3" type="ORF">ACFPQ4_05225</name>
</gene>
<comment type="caution">
    <text evidence="3">The sequence shown here is derived from an EMBL/GenBank/DDBJ whole genome shotgun (WGS) entry which is preliminary data.</text>
</comment>
<evidence type="ECO:0000256" key="2">
    <source>
        <dbReference type="SAM" id="SignalP"/>
    </source>
</evidence>
<keyword evidence="1" id="KW-0175">Coiled coil</keyword>
<feature type="coiled-coil region" evidence="1">
    <location>
        <begin position="87"/>
        <end position="114"/>
    </location>
</feature>
<dbReference type="RefSeq" id="WP_378110721.1">
    <property type="nucleotide sequence ID" value="NZ_JBHSNC010000013.1"/>
</dbReference>
<sequence>MSKKKFIVAALGLALTIGTAQSAFAATADASGASAKKTQHAEWKAQTAALKSELASLRAEQKTLTALIVQQHNANKAARTGLSAEAKAALKATLKSLAQQIKAERASIETVRTQKQALWMQVKAARQAGDTATGVADLEQIVTLKGQIIDAKQQIVTLQQSLQAALNGASA</sequence>
<dbReference type="Proteomes" id="UP001596108">
    <property type="component" value="Unassembled WGS sequence"/>
</dbReference>
<evidence type="ECO:0000313" key="3">
    <source>
        <dbReference type="EMBL" id="MFC5528856.1"/>
    </source>
</evidence>
<evidence type="ECO:0000256" key="1">
    <source>
        <dbReference type="SAM" id="Coils"/>
    </source>
</evidence>
<protein>
    <submittedName>
        <fullName evidence="3">Uncharacterized protein</fullName>
    </submittedName>
</protein>